<dbReference type="OrthoDB" id="41266at2759"/>
<keyword evidence="6" id="KW-0256">Endoplasmic reticulum</keyword>
<keyword evidence="5" id="KW-0547">Nucleotide-binding</keyword>
<proteinExistence type="inferred from homology"/>
<evidence type="ECO:0000256" key="10">
    <source>
        <dbReference type="ARBA" id="ARBA00023170"/>
    </source>
</evidence>
<keyword evidence="4 12" id="KW-0812">Transmembrane</keyword>
<dbReference type="AlphaFoldDB" id="A0A9P6W849"/>
<keyword evidence="7 12" id="KW-1133">Transmembrane helix</keyword>
<evidence type="ECO:0000256" key="12">
    <source>
        <dbReference type="SAM" id="Phobius"/>
    </source>
</evidence>
<feature type="transmembrane region" description="Helical" evidence="12">
    <location>
        <begin position="38"/>
        <end position="57"/>
    </location>
</feature>
<dbReference type="Gene3D" id="3.40.50.300">
    <property type="entry name" value="P-loop containing nucleotide triphosphate hydrolases"/>
    <property type="match status" value="1"/>
</dbReference>
<evidence type="ECO:0000256" key="3">
    <source>
        <dbReference type="ARBA" id="ARBA00020256"/>
    </source>
</evidence>
<reference evidence="13 14" key="1">
    <citation type="submission" date="2020-11" db="EMBL/GenBank/DDBJ databases">
        <title>Kefir isolates.</title>
        <authorList>
            <person name="Marcisauskas S."/>
            <person name="Kim Y."/>
            <person name="Blasche S."/>
        </authorList>
    </citation>
    <scope>NUCLEOTIDE SEQUENCE [LARGE SCALE GENOMIC DNA]</scope>
    <source>
        <strain evidence="13 14">KR</strain>
    </source>
</reference>
<comment type="caution">
    <text evidence="13">The sequence shown here is derived from an EMBL/GenBank/DDBJ whole genome shotgun (WGS) entry which is preliminary data.</text>
</comment>
<evidence type="ECO:0000256" key="7">
    <source>
        <dbReference type="ARBA" id="ARBA00022989"/>
    </source>
</evidence>
<dbReference type="GO" id="GO:0005525">
    <property type="term" value="F:GTP binding"/>
    <property type="evidence" value="ECO:0007669"/>
    <property type="project" value="UniProtKB-KW"/>
</dbReference>
<keyword evidence="9 12" id="KW-0472">Membrane</keyword>
<evidence type="ECO:0000256" key="1">
    <source>
        <dbReference type="ARBA" id="ARBA00004389"/>
    </source>
</evidence>
<evidence type="ECO:0000256" key="5">
    <source>
        <dbReference type="ARBA" id="ARBA00022741"/>
    </source>
</evidence>
<evidence type="ECO:0000256" key="4">
    <source>
        <dbReference type="ARBA" id="ARBA00022692"/>
    </source>
</evidence>
<gene>
    <name evidence="13" type="ORF">C6P46_004364</name>
</gene>
<keyword evidence="8" id="KW-0342">GTP-binding</keyword>
<comment type="similarity">
    <text evidence="2">Belongs to the SRP receptor beta subunit family.</text>
</comment>
<dbReference type="GO" id="GO:0005789">
    <property type="term" value="C:endoplasmic reticulum membrane"/>
    <property type="evidence" value="ECO:0007669"/>
    <property type="project" value="UniProtKB-SubCell"/>
</dbReference>
<evidence type="ECO:0000256" key="11">
    <source>
        <dbReference type="SAM" id="MobiDB-lite"/>
    </source>
</evidence>
<dbReference type="InterPro" id="IPR027417">
    <property type="entry name" value="P-loop_NTPase"/>
</dbReference>
<feature type="compositionally biased region" description="Low complexity" evidence="11">
    <location>
        <begin position="288"/>
        <end position="297"/>
    </location>
</feature>
<evidence type="ECO:0000256" key="8">
    <source>
        <dbReference type="ARBA" id="ARBA00023134"/>
    </source>
</evidence>
<name>A0A9P6W849_RHOMI</name>
<dbReference type="InterPro" id="IPR019009">
    <property type="entry name" value="SRP_receptor_beta_su"/>
</dbReference>
<protein>
    <recommendedName>
        <fullName evidence="3">Signal recognition particle receptor subunit beta</fullName>
    </recommendedName>
</protein>
<dbReference type="EMBL" id="PUHQ01000004">
    <property type="protein sequence ID" value="KAG0666697.1"/>
    <property type="molecule type" value="Genomic_DNA"/>
</dbReference>
<feature type="region of interest" description="Disordered" evidence="11">
    <location>
        <begin position="231"/>
        <end position="258"/>
    </location>
</feature>
<keyword evidence="14" id="KW-1185">Reference proteome</keyword>
<evidence type="ECO:0000256" key="6">
    <source>
        <dbReference type="ARBA" id="ARBA00022824"/>
    </source>
</evidence>
<accession>A0A9P6W849</accession>
<evidence type="ECO:0000313" key="13">
    <source>
        <dbReference type="EMBL" id="KAG0666697.1"/>
    </source>
</evidence>
<evidence type="ECO:0000256" key="9">
    <source>
        <dbReference type="ARBA" id="ARBA00023136"/>
    </source>
</evidence>
<dbReference type="Pfam" id="PF09439">
    <property type="entry name" value="SRPRB"/>
    <property type="match status" value="1"/>
</dbReference>
<evidence type="ECO:0000256" key="2">
    <source>
        <dbReference type="ARBA" id="ARBA00005619"/>
    </source>
</evidence>
<dbReference type="Proteomes" id="UP000777482">
    <property type="component" value="Unassembled WGS sequence"/>
</dbReference>
<keyword evidence="10" id="KW-0675">Receptor</keyword>
<organism evidence="13 14">
    <name type="scientific">Rhodotorula mucilaginosa</name>
    <name type="common">Yeast</name>
    <name type="synonym">Rhodotorula rubra</name>
    <dbReference type="NCBI Taxonomy" id="5537"/>
    <lineage>
        <taxon>Eukaryota</taxon>
        <taxon>Fungi</taxon>
        <taxon>Dikarya</taxon>
        <taxon>Basidiomycota</taxon>
        <taxon>Pucciniomycotina</taxon>
        <taxon>Microbotryomycetes</taxon>
        <taxon>Sporidiobolales</taxon>
        <taxon>Sporidiobolaceae</taxon>
        <taxon>Rhodotorula</taxon>
    </lineage>
</organism>
<feature type="region of interest" description="Disordered" evidence="11">
    <location>
        <begin position="279"/>
        <end position="298"/>
    </location>
</feature>
<dbReference type="SUPFAM" id="SSF52540">
    <property type="entry name" value="P-loop containing nucleoside triphosphate hydrolases"/>
    <property type="match status" value="1"/>
</dbReference>
<evidence type="ECO:0000313" key="14">
    <source>
        <dbReference type="Proteomes" id="UP000777482"/>
    </source>
</evidence>
<sequence length="423" mass="43447">MADPVAAAVTAPSPPRAPVPAAPEVLSLFAPASSLSPIRIFVSLCVLLVFLLVAFFSPPKKNNARNRGAKVAVSATGGSGKKKSAKTVLLVGPLAAGKTALFSKLAYGHVQPTHTSMKENETVITHKWNGVDKHELADEKSDSADLDPPLHLVDIPGHPRLRTRSLAQYLPAADGIVFTIDGAAGLTGKNVRDAAEHLHVLLSLLALQSTRQSHLPPLLILLTKSDMSASSSSSLANASGGTASPSSSSSNNKARSPTLALERAKQSLLRELERRRLASTGAGGGAPGTPAAAGSTPLSAGAKLEGLDAIPSSSSSSNGSQGLIRSFLSLFGLGNSSSTSSGIATLSEPIATSSMTGLPSDENEILSTAAEDVFAFEGSADWDKLANAVGGVEIQWKVASVVDGAGERGSEGVRGVYEWVQEL</sequence>
<comment type="subcellular location">
    <subcellularLocation>
        <location evidence="1">Endoplasmic reticulum membrane</location>
        <topology evidence="1">Single-pass membrane protein</topology>
    </subcellularLocation>
</comment>